<evidence type="ECO:0000313" key="3">
    <source>
        <dbReference type="Proteomes" id="UP000472521"/>
    </source>
</evidence>
<dbReference type="InterPro" id="IPR041657">
    <property type="entry name" value="HTH_17"/>
</dbReference>
<protein>
    <submittedName>
        <fullName evidence="2">Helix-turn-helix domain-containing protein</fullName>
    </submittedName>
</protein>
<dbReference type="AlphaFoldDB" id="A0A6B4KBZ3"/>
<comment type="caution">
    <text evidence="2">The sequence shown here is derived from an EMBL/GenBank/DDBJ whole genome shotgun (WGS) entry which is preliminary data.</text>
</comment>
<feature type="domain" description="Helix-turn-helix" evidence="1">
    <location>
        <begin position="9"/>
        <end position="58"/>
    </location>
</feature>
<sequence>MEERKTILITPTEAMKVLGVARNRMYEDLLKRKDFPCCKIGCKYFVNRELLQEWANKQCLIK</sequence>
<gene>
    <name evidence="2" type="ORF">FCV25_18130</name>
</gene>
<dbReference type="InterPro" id="IPR038148">
    <property type="entry name" value="Tn1545/Tn916_Xis"/>
</dbReference>
<evidence type="ECO:0000313" key="2">
    <source>
        <dbReference type="EMBL" id="NFF03617.1"/>
    </source>
</evidence>
<reference evidence="2 3" key="1">
    <citation type="submission" date="2019-04" db="EMBL/GenBank/DDBJ databases">
        <title>Genome sequencing of Clostridium botulinum Groups I-IV and Clostridium butyricum.</title>
        <authorList>
            <person name="Brunt J."/>
            <person name="Van Vliet A.H.M."/>
            <person name="Stringer S.C."/>
            <person name="Carter A.T."/>
            <person name="Peck M.W."/>
        </authorList>
    </citation>
    <scope>NUCLEOTIDE SEQUENCE [LARGE SCALE GENOMIC DNA]</scope>
    <source>
        <strain evidence="2 3">IFR 18/054</strain>
    </source>
</reference>
<dbReference type="Gene3D" id="3.90.105.50">
    <property type="match status" value="1"/>
</dbReference>
<name>A0A6B4KBZ3_CLOBO</name>
<dbReference type="Proteomes" id="UP000472521">
    <property type="component" value="Unassembled WGS sequence"/>
</dbReference>
<evidence type="ECO:0000259" key="1">
    <source>
        <dbReference type="Pfam" id="PF12728"/>
    </source>
</evidence>
<organism evidence="2 3">
    <name type="scientific">Clostridium botulinum</name>
    <dbReference type="NCBI Taxonomy" id="1491"/>
    <lineage>
        <taxon>Bacteria</taxon>
        <taxon>Bacillati</taxon>
        <taxon>Bacillota</taxon>
        <taxon>Clostridia</taxon>
        <taxon>Eubacteriales</taxon>
        <taxon>Clostridiaceae</taxon>
        <taxon>Clostridium</taxon>
    </lineage>
</organism>
<dbReference type="EMBL" id="SWND01000017">
    <property type="protein sequence ID" value="NFF03617.1"/>
    <property type="molecule type" value="Genomic_DNA"/>
</dbReference>
<accession>A0A6B4KBZ3</accession>
<dbReference type="Pfam" id="PF12728">
    <property type="entry name" value="HTH_17"/>
    <property type="match status" value="1"/>
</dbReference>
<proteinExistence type="predicted"/>